<feature type="binding site" evidence="7">
    <location>
        <begin position="256"/>
        <end position="259"/>
    </location>
    <ligand>
        <name>GTP</name>
        <dbReference type="ChEBI" id="CHEBI:37565"/>
    </ligand>
</feature>
<evidence type="ECO:0000256" key="9">
    <source>
        <dbReference type="SAM" id="Coils"/>
    </source>
</evidence>
<dbReference type="PRINTS" id="PR00326">
    <property type="entry name" value="GTP1OBG"/>
</dbReference>
<evidence type="ECO:0000256" key="4">
    <source>
        <dbReference type="ARBA" id="ARBA00022842"/>
    </source>
</evidence>
<evidence type="ECO:0000313" key="11">
    <source>
        <dbReference type="EMBL" id="AIZ36460.1"/>
    </source>
</evidence>
<sequence>MNQRVITVTVNIDMDEKTLEDKVIELEKLVEALDGEVVLSLTQNKSYVDKAFYVGKGKVNEIKDYCEKLEAEFVVFNNELTGSQVKNLEEIIGIRVIDRTNLILDIFSERARTKEAKLQVKLAKLKYTLPRLSALRSGFSRQQGGIGGKGIGEQQIELDRRIINREISSITSQLKEIEKNRSEIRKKRINSKQPIISLIGYTNAGKSTLINKLISYGKDENSEIKEVFVKDMLFATLDTFVREGSLLNGSRVMYIDTVGFVSDIPHNLVESFKGTLEEIKYSDLILHVVDISNVNVDEQIKITNDMIKKLECEDKNVIYVFNKIDKLADENIKFQYANIENKVFISAKNDEDIILLLKEIEKVLFSSLVKTELLIPYDKQKIVSNILNNYMPEFVEHIETGSFLKVSLKKEDYEIYKGYEVNEK</sequence>
<accession>A0A0B4S140</accession>
<protein>
    <recommendedName>
        <fullName evidence="6">GTPase HflX</fullName>
    </recommendedName>
    <alternativeName>
        <fullName evidence="6">GTP-binding protein HflX</fullName>
    </alternativeName>
</protein>
<dbReference type="Pfam" id="PF16360">
    <property type="entry name" value="GTP-bdg_M"/>
    <property type="match status" value="1"/>
</dbReference>
<comment type="subunit">
    <text evidence="6">Monomer. Associates with the 50S ribosomal subunit.</text>
</comment>
<evidence type="ECO:0000313" key="12">
    <source>
        <dbReference type="Proteomes" id="UP000031386"/>
    </source>
</evidence>
<dbReference type="GO" id="GO:0003924">
    <property type="term" value="F:GTPase activity"/>
    <property type="evidence" value="ECO:0007669"/>
    <property type="project" value="UniProtKB-UniRule"/>
</dbReference>
<dbReference type="PIRSF" id="PIRSF006809">
    <property type="entry name" value="GTP-binding_hflX_prd"/>
    <property type="match status" value="1"/>
</dbReference>
<evidence type="ECO:0000259" key="10">
    <source>
        <dbReference type="PROSITE" id="PS51705"/>
    </source>
</evidence>
<dbReference type="GO" id="GO:0005525">
    <property type="term" value="F:GTP binding"/>
    <property type="evidence" value="ECO:0007669"/>
    <property type="project" value="UniProtKB-UniRule"/>
</dbReference>
<comment type="similarity">
    <text evidence="6">Belongs to the TRAFAC class OBG-HflX-like GTPase superfamily. HflX GTPase family.</text>
</comment>
<feature type="binding site" evidence="7">
    <location>
        <begin position="346"/>
        <end position="348"/>
    </location>
    <ligand>
        <name>GTP</name>
        <dbReference type="ChEBI" id="CHEBI:37565"/>
    </ligand>
</feature>
<dbReference type="InterPro" id="IPR030394">
    <property type="entry name" value="G_HFLX_dom"/>
</dbReference>
<dbReference type="InterPro" id="IPR027417">
    <property type="entry name" value="P-loop_NTPase"/>
</dbReference>
<dbReference type="GO" id="GO:0005737">
    <property type="term" value="C:cytoplasm"/>
    <property type="evidence" value="ECO:0007669"/>
    <property type="project" value="UniProtKB-SubCell"/>
</dbReference>
<dbReference type="GO" id="GO:0043022">
    <property type="term" value="F:ribosome binding"/>
    <property type="evidence" value="ECO:0007669"/>
    <property type="project" value="TreeGrafter"/>
</dbReference>
<keyword evidence="5 6" id="KW-0342">GTP-binding</keyword>
<feature type="binding site" evidence="7">
    <location>
        <begin position="200"/>
        <end position="207"/>
    </location>
    <ligand>
        <name>GTP</name>
        <dbReference type="ChEBI" id="CHEBI:37565"/>
    </ligand>
</feature>
<evidence type="ECO:0000256" key="1">
    <source>
        <dbReference type="ARBA" id="ARBA00022490"/>
    </source>
</evidence>
<dbReference type="Pfam" id="PF13167">
    <property type="entry name" value="GTP-bdg_N"/>
    <property type="match status" value="1"/>
</dbReference>
<evidence type="ECO:0000256" key="5">
    <source>
        <dbReference type="ARBA" id="ARBA00023134"/>
    </source>
</evidence>
<dbReference type="Gene3D" id="3.40.50.300">
    <property type="entry name" value="P-loop containing nucleotide triphosphate hydrolases"/>
    <property type="match status" value="1"/>
</dbReference>
<dbReference type="KEGG" id="pmic:NW74_03460"/>
<dbReference type="EMBL" id="CP009761">
    <property type="protein sequence ID" value="AIZ36460.1"/>
    <property type="molecule type" value="Genomic_DNA"/>
</dbReference>
<dbReference type="InterPro" id="IPR006073">
    <property type="entry name" value="GTP-bd"/>
</dbReference>
<reference evidence="11 12" key="1">
    <citation type="submission" date="2014-10" db="EMBL/GenBank/DDBJ databases">
        <title>Complete genome sequence of Parvimonas micra KCOM 1535 (= ChDC B708).</title>
        <authorList>
            <person name="Kook J.-K."/>
            <person name="Park S.-N."/>
            <person name="Lim Y.K."/>
            <person name="Roh H."/>
        </authorList>
    </citation>
    <scope>NUCLEOTIDE SEQUENCE [LARGE SCALE GENOMIC DNA]</scope>
    <source>
        <strain evidence="12">KCOM 1535 / ChDC B708</strain>
    </source>
</reference>
<comment type="function">
    <text evidence="6">GTPase that associates with the 50S ribosomal subunit and may have a role during protein synthesis or ribosome biogenesis.</text>
</comment>
<evidence type="ECO:0000256" key="8">
    <source>
        <dbReference type="PIRSR" id="PIRSR006809-2"/>
    </source>
</evidence>
<dbReference type="FunFam" id="3.40.50.11060:FF:000001">
    <property type="entry name" value="GTPase HflX"/>
    <property type="match status" value="1"/>
</dbReference>
<dbReference type="CDD" id="cd01878">
    <property type="entry name" value="HflX"/>
    <property type="match status" value="1"/>
</dbReference>
<feature type="domain" description="Hflx-type G" evidence="10">
    <location>
        <begin position="194"/>
        <end position="368"/>
    </location>
</feature>
<dbReference type="Pfam" id="PF01926">
    <property type="entry name" value="MMR_HSR1"/>
    <property type="match status" value="1"/>
</dbReference>
<keyword evidence="12" id="KW-1185">Reference proteome</keyword>
<comment type="cofactor">
    <cofactor evidence="8">
        <name>Mg(2+)</name>
        <dbReference type="ChEBI" id="CHEBI:18420"/>
    </cofactor>
</comment>
<dbReference type="NCBIfam" id="TIGR03156">
    <property type="entry name" value="GTP_HflX"/>
    <property type="match status" value="1"/>
</dbReference>
<dbReference type="AlphaFoldDB" id="A0A0B4S140"/>
<keyword evidence="2 8" id="KW-0479">Metal-binding</keyword>
<evidence type="ECO:0000256" key="2">
    <source>
        <dbReference type="ARBA" id="ARBA00022723"/>
    </source>
</evidence>
<dbReference type="InterPro" id="IPR042108">
    <property type="entry name" value="GTPase_HflX_N_sf"/>
</dbReference>
<gene>
    <name evidence="6" type="primary">hflX</name>
    <name evidence="11" type="ORF">NW74_03460</name>
</gene>
<keyword evidence="1 6" id="KW-0963">Cytoplasm</keyword>
<dbReference type="PANTHER" id="PTHR10229">
    <property type="entry name" value="GTP-BINDING PROTEIN HFLX"/>
    <property type="match status" value="1"/>
</dbReference>
<feature type="binding site" evidence="8">
    <location>
        <position position="207"/>
    </location>
    <ligand>
        <name>Mg(2+)</name>
        <dbReference type="ChEBI" id="CHEBI:18420"/>
    </ligand>
</feature>
<dbReference type="InterPro" id="IPR025121">
    <property type="entry name" value="GTPase_HflX_N"/>
</dbReference>
<dbReference type="GO" id="GO:0046872">
    <property type="term" value="F:metal ion binding"/>
    <property type="evidence" value="ECO:0007669"/>
    <property type="project" value="UniProtKB-KW"/>
</dbReference>
<comment type="subcellular location">
    <subcellularLocation>
        <location evidence="6">Cytoplasm</location>
    </subcellularLocation>
    <text evidence="6">May associate with membranes.</text>
</comment>
<keyword evidence="9" id="KW-0175">Coiled coil</keyword>
<feature type="coiled-coil region" evidence="9">
    <location>
        <begin position="160"/>
        <end position="187"/>
    </location>
</feature>
<keyword evidence="3 6" id="KW-0547">Nucleotide-binding</keyword>
<dbReference type="Proteomes" id="UP000031386">
    <property type="component" value="Chromosome"/>
</dbReference>
<dbReference type="InterPro" id="IPR032305">
    <property type="entry name" value="GTP-bd_M"/>
</dbReference>
<dbReference type="SUPFAM" id="SSF52540">
    <property type="entry name" value="P-loop containing nucleoside triphosphate hydrolases"/>
    <property type="match status" value="1"/>
</dbReference>
<keyword evidence="4 8" id="KW-0460">Magnesium</keyword>
<organism evidence="11 12">
    <name type="scientific">Parvimonas micra</name>
    <dbReference type="NCBI Taxonomy" id="33033"/>
    <lineage>
        <taxon>Bacteria</taxon>
        <taxon>Bacillati</taxon>
        <taxon>Bacillota</taxon>
        <taxon>Tissierellia</taxon>
        <taxon>Tissierellales</taxon>
        <taxon>Peptoniphilaceae</taxon>
        <taxon>Parvimonas</taxon>
    </lineage>
</organism>
<dbReference type="Gene3D" id="3.40.50.11060">
    <property type="entry name" value="GTPase HflX, N-terminal domain"/>
    <property type="match status" value="1"/>
</dbReference>
<dbReference type="PROSITE" id="PS51705">
    <property type="entry name" value="G_HFLX"/>
    <property type="match status" value="1"/>
</dbReference>
<evidence type="ECO:0000256" key="7">
    <source>
        <dbReference type="PIRSR" id="PIRSR006809-1"/>
    </source>
</evidence>
<dbReference type="Gene3D" id="6.10.250.2860">
    <property type="match status" value="1"/>
</dbReference>
<dbReference type="InterPro" id="IPR016496">
    <property type="entry name" value="GTPase_HflX"/>
</dbReference>
<evidence type="ECO:0000256" key="3">
    <source>
        <dbReference type="ARBA" id="ARBA00022741"/>
    </source>
</evidence>
<dbReference type="PANTHER" id="PTHR10229:SF4">
    <property type="entry name" value="GTPASE HFLX"/>
    <property type="match status" value="1"/>
</dbReference>
<dbReference type="STRING" id="33033.NW74_03460"/>
<evidence type="ECO:0000256" key="6">
    <source>
        <dbReference type="HAMAP-Rule" id="MF_00900"/>
    </source>
</evidence>
<proteinExistence type="inferred from homology"/>
<dbReference type="RefSeq" id="WP_041953834.1">
    <property type="nucleotide sequence ID" value="NZ_CP009761.1"/>
</dbReference>
<feature type="binding site" evidence="8">
    <location>
        <position position="236"/>
    </location>
    <ligand>
        <name>Mg(2+)</name>
        <dbReference type="ChEBI" id="CHEBI:18420"/>
    </ligand>
</feature>
<name>A0A0B4S140_9FIRM</name>
<feature type="binding site" evidence="7">
    <location>
        <begin position="322"/>
        <end position="325"/>
    </location>
    <ligand>
        <name>GTP</name>
        <dbReference type="ChEBI" id="CHEBI:37565"/>
    </ligand>
</feature>
<dbReference type="HAMAP" id="MF_00900">
    <property type="entry name" value="GTPase_HflX"/>
    <property type="match status" value="1"/>
</dbReference>
<dbReference type="OrthoDB" id="9812272at2"/>
<feature type="binding site" evidence="7">
    <location>
        <begin position="234"/>
        <end position="238"/>
    </location>
    <ligand>
        <name>GTP</name>
        <dbReference type="ChEBI" id="CHEBI:37565"/>
    </ligand>
</feature>